<evidence type="ECO:0000259" key="2">
    <source>
        <dbReference type="Pfam" id="PF25549"/>
    </source>
</evidence>
<dbReference type="AlphaFoldDB" id="A0A2U1ZV26"/>
<dbReference type="Pfam" id="PF25549">
    <property type="entry name" value="DUF7927"/>
    <property type="match status" value="5"/>
</dbReference>
<dbReference type="InterPro" id="IPR057687">
    <property type="entry name" value="DUF7927"/>
</dbReference>
<feature type="domain" description="DUF7927" evidence="2">
    <location>
        <begin position="3"/>
        <end position="122"/>
    </location>
</feature>
<dbReference type="Proteomes" id="UP000245166">
    <property type="component" value="Unassembled WGS sequence"/>
</dbReference>
<feature type="domain" description="DUF7927" evidence="2">
    <location>
        <begin position="528"/>
        <end position="652"/>
    </location>
</feature>
<dbReference type="PANTHER" id="PTHR34819">
    <property type="entry name" value="LARGE CYSTEINE-RICH PERIPLASMIC PROTEIN OMCB"/>
    <property type="match status" value="1"/>
</dbReference>
<feature type="domain" description="DUF7927" evidence="2">
    <location>
        <begin position="130"/>
        <end position="262"/>
    </location>
</feature>
<organism evidence="3 4">
    <name type="scientific">Serinibacter arcticus</name>
    <dbReference type="NCBI Taxonomy" id="1655435"/>
    <lineage>
        <taxon>Bacteria</taxon>
        <taxon>Bacillati</taxon>
        <taxon>Actinomycetota</taxon>
        <taxon>Actinomycetes</taxon>
        <taxon>Micrococcales</taxon>
        <taxon>Beutenbergiaceae</taxon>
        <taxon>Serinibacter</taxon>
    </lineage>
</organism>
<gene>
    <name evidence="3" type="ORF">C8046_09470</name>
</gene>
<proteinExistence type="predicted"/>
<name>A0A2U1ZV26_9MICO</name>
<keyword evidence="4" id="KW-1185">Reference proteome</keyword>
<dbReference type="InterPro" id="IPR047589">
    <property type="entry name" value="DUF11_rpt"/>
</dbReference>
<dbReference type="InterPro" id="IPR051172">
    <property type="entry name" value="Chlamydia_OmcB"/>
</dbReference>
<dbReference type="EMBL" id="PYHR01000002">
    <property type="protein sequence ID" value="PWD50845.1"/>
    <property type="molecule type" value="Genomic_DNA"/>
</dbReference>
<evidence type="ECO:0000256" key="1">
    <source>
        <dbReference type="SAM" id="MobiDB-lite"/>
    </source>
</evidence>
<feature type="compositionally biased region" description="Pro residues" evidence="1">
    <location>
        <begin position="643"/>
        <end position="653"/>
    </location>
</feature>
<sequence length="663" mass="65707">MALGSTITYAIAFQNVGGQAVSVDHTDHLLDVPDMGSITGQPTFVGGNGFGLALSPVTGGNQFTVSGDLAAGATATVIYSVTLVDELPEGSDGVFTNVVVPGDGVPPEGPCEPGDQLCTEHPTPLVPGFELTKTSDPVSGTTVQGGDTITYTVTGTNTGATVLDPVVITDDLAQVLNNAALTGTPTASAGAAPTVAGTTLTWNGTLAVGASVTLTYTVTLNEDVPAGTIINNIASGSAQPPTTPENPVPPITPPPVETEHPVPGFELTKTSDPVSGSSVTGGSTITYTVTGTNTGATVLDPVVITDDLAEVLNNAELTGAPVASLGGAPVVEGTTMTWNGSLAVGETVTITYTVTLDADVPAGTVINNIASGSATPPGLPPIEPPPVETEHPVPGFTLTKTSDPVSGTAVQGGSTITYSVTGTNTGATVLDPVVITDDLAAVLDNAELTGAPTASLGSAPVLAGTTLTWNGSLAAGQAVTLTYTVTLDADIPAGTIVNNVASGEGTPPGLPPITPPPVETEHPVPGFEFTKTSDPVSGSTVTGGDTITYTVTGTNTGATVLEPVVITDELSAVLNNADLTGAPVATVNGEAAAAPSIDGSTLTWTGSLAVGQSVALTYTVTLDADIPAGTIVNNIASGSATPPGLPPITPPRWRPSTPCRASR</sequence>
<feature type="region of interest" description="Disordered" evidence="1">
    <location>
        <begin position="235"/>
        <end position="259"/>
    </location>
</feature>
<evidence type="ECO:0000313" key="3">
    <source>
        <dbReference type="EMBL" id="PWD50845.1"/>
    </source>
</evidence>
<reference evidence="3 4" key="1">
    <citation type="submission" date="2018-03" db="EMBL/GenBank/DDBJ databases">
        <title>Genome assembly of novel Miniimonas species PCH200.</title>
        <authorList>
            <person name="Thakur V."/>
            <person name="Kumar V."/>
            <person name="Singh D."/>
        </authorList>
    </citation>
    <scope>NUCLEOTIDE SEQUENCE [LARGE SCALE GENOMIC DNA]</scope>
    <source>
        <strain evidence="3 4">PCH200</strain>
    </source>
</reference>
<feature type="region of interest" description="Disordered" evidence="1">
    <location>
        <begin position="637"/>
        <end position="663"/>
    </location>
</feature>
<dbReference type="PANTHER" id="PTHR34819:SF3">
    <property type="entry name" value="CELL SURFACE PROTEIN"/>
    <property type="match status" value="1"/>
</dbReference>
<dbReference type="NCBIfam" id="TIGR04226">
    <property type="entry name" value="RrgB_K2N_iso_D2"/>
    <property type="match status" value="2"/>
</dbReference>
<evidence type="ECO:0000313" key="4">
    <source>
        <dbReference type="Proteomes" id="UP000245166"/>
    </source>
</evidence>
<accession>A0A2U1ZV26</accession>
<dbReference type="OrthoDB" id="134475at2"/>
<feature type="compositionally biased region" description="Pro residues" evidence="1">
    <location>
        <begin position="241"/>
        <end position="256"/>
    </location>
</feature>
<protein>
    <recommendedName>
        <fullName evidence="2">DUF7927 domain-containing protein</fullName>
    </recommendedName>
</protein>
<dbReference type="NCBIfam" id="TIGR01451">
    <property type="entry name" value="B_ant_repeat"/>
    <property type="match status" value="1"/>
</dbReference>
<comment type="caution">
    <text evidence="3">The sequence shown here is derived from an EMBL/GenBank/DDBJ whole genome shotgun (WGS) entry which is preliminary data.</text>
</comment>
<dbReference type="InterPro" id="IPR026466">
    <property type="entry name" value="Fim_isopep_form_D2_dom"/>
</dbReference>
<dbReference type="Gene3D" id="2.60.40.740">
    <property type="match status" value="3"/>
</dbReference>
<feature type="domain" description="DUF7927" evidence="2">
    <location>
        <begin position="397"/>
        <end position="524"/>
    </location>
</feature>
<feature type="compositionally biased region" description="Low complexity" evidence="1">
    <location>
        <begin position="654"/>
        <end position="663"/>
    </location>
</feature>
<feature type="domain" description="DUF7927" evidence="2">
    <location>
        <begin position="266"/>
        <end position="393"/>
    </location>
</feature>